<evidence type="ECO:0000256" key="1">
    <source>
        <dbReference type="ARBA" id="ARBA00004123"/>
    </source>
</evidence>
<keyword evidence="7" id="KW-0804">Transcription</keyword>
<feature type="compositionally biased region" description="Pro residues" evidence="9">
    <location>
        <begin position="33"/>
        <end position="45"/>
    </location>
</feature>
<comment type="subcellular location">
    <subcellularLocation>
        <location evidence="1">Nucleus</location>
    </subcellularLocation>
</comment>
<keyword evidence="2" id="KW-0597">Phosphoprotein</keyword>
<evidence type="ECO:0000256" key="5">
    <source>
        <dbReference type="ARBA" id="ARBA00022833"/>
    </source>
</evidence>
<evidence type="ECO:0000256" key="9">
    <source>
        <dbReference type="SAM" id="MobiDB-lite"/>
    </source>
</evidence>
<keyword evidence="8" id="KW-0539">Nucleus</keyword>
<protein>
    <submittedName>
        <fullName evidence="10">Uncharacterized protein</fullName>
    </submittedName>
</protein>
<dbReference type="EMBL" id="CM029040">
    <property type="protein sequence ID" value="KAG2636241.1"/>
    <property type="molecule type" value="Genomic_DNA"/>
</dbReference>
<comment type="caution">
    <text evidence="10">The sequence shown here is derived from an EMBL/GenBank/DDBJ whole genome shotgun (WGS) entry which is preliminary data.</text>
</comment>
<evidence type="ECO:0000256" key="7">
    <source>
        <dbReference type="ARBA" id="ARBA00023163"/>
    </source>
</evidence>
<sequence length="199" mass="20992">MASPPRSRTPTSLRAAPPPSPYSHADDDRPSPTTSPPGSPFPYPSPPYSPISPVYYPISPVYSPTSAGYSPTSPGSPGGLWWLFPSFSPTSTLDAPRTPSPTSPGYDDTPSPVSFFLPSLPVYSPSSPSGAPTSPCYSPDRYWERELTPQPPASPEYCYGCSTPLEDCCCPEAAGTAQPRSETAAAEHASPSPPRSPML</sequence>
<feature type="region of interest" description="Disordered" evidence="9">
    <location>
        <begin position="172"/>
        <end position="199"/>
    </location>
</feature>
<feature type="compositionally biased region" description="Polar residues" evidence="9">
    <location>
        <begin position="1"/>
        <end position="12"/>
    </location>
</feature>
<keyword evidence="5" id="KW-0862">Zinc</keyword>
<dbReference type="Proteomes" id="UP000823388">
    <property type="component" value="Chromosome 2N"/>
</dbReference>
<evidence type="ECO:0000256" key="8">
    <source>
        <dbReference type="ARBA" id="ARBA00023242"/>
    </source>
</evidence>
<feature type="region of interest" description="Disordered" evidence="9">
    <location>
        <begin position="91"/>
        <end position="111"/>
    </location>
</feature>
<dbReference type="GO" id="GO:0003677">
    <property type="term" value="F:DNA binding"/>
    <property type="evidence" value="ECO:0007669"/>
    <property type="project" value="UniProtKB-KW"/>
</dbReference>
<dbReference type="InterPro" id="IPR000684">
    <property type="entry name" value="RNA_pol_II_repeat_euk"/>
</dbReference>
<gene>
    <name evidence="10" type="ORF">PVAP13_2NG440100</name>
</gene>
<name>A0A8T0VHM4_PANVG</name>
<keyword evidence="11" id="KW-1185">Reference proteome</keyword>
<evidence type="ECO:0000313" key="11">
    <source>
        <dbReference type="Proteomes" id="UP000823388"/>
    </source>
</evidence>
<evidence type="ECO:0000256" key="3">
    <source>
        <dbReference type="ARBA" id="ARBA00022723"/>
    </source>
</evidence>
<dbReference type="GO" id="GO:0046872">
    <property type="term" value="F:metal ion binding"/>
    <property type="evidence" value="ECO:0007669"/>
    <property type="project" value="UniProtKB-KW"/>
</dbReference>
<organism evidence="10 11">
    <name type="scientific">Panicum virgatum</name>
    <name type="common">Blackwell switchgrass</name>
    <dbReference type="NCBI Taxonomy" id="38727"/>
    <lineage>
        <taxon>Eukaryota</taxon>
        <taxon>Viridiplantae</taxon>
        <taxon>Streptophyta</taxon>
        <taxon>Embryophyta</taxon>
        <taxon>Tracheophyta</taxon>
        <taxon>Spermatophyta</taxon>
        <taxon>Magnoliopsida</taxon>
        <taxon>Liliopsida</taxon>
        <taxon>Poales</taxon>
        <taxon>Poaceae</taxon>
        <taxon>PACMAD clade</taxon>
        <taxon>Panicoideae</taxon>
        <taxon>Panicodae</taxon>
        <taxon>Paniceae</taxon>
        <taxon>Panicinae</taxon>
        <taxon>Panicum</taxon>
        <taxon>Panicum sect. Hiantes</taxon>
    </lineage>
</organism>
<evidence type="ECO:0000256" key="6">
    <source>
        <dbReference type="ARBA" id="ARBA00023125"/>
    </source>
</evidence>
<proteinExistence type="predicted"/>
<evidence type="ECO:0000313" key="10">
    <source>
        <dbReference type="EMBL" id="KAG2636241.1"/>
    </source>
</evidence>
<evidence type="ECO:0000256" key="2">
    <source>
        <dbReference type="ARBA" id="ARBA00022553"/>
    </source>
</evidence>
<accession>A0A8T0VHM4</accession>
<reference evidence="10" key="1">
    <citation type="submission" date="2020-05" db="EMBL/GenBank/DDBJ databases">
        <title>WGS assembly of Panicum virgatum.</title>
        <authorList>
            <person name="Lovell J.T."/>
            <person name="Jenkins J."/>
            <person name="Shu S."/>
            <person name="Juenger T.E."/>
            <person name="Schmutz J."/>
        </authorList>
    </citation>
    <scope>NUCLEOTIDE SEQUENCE</scope>
    <source>
        <strain evidence="10">AP13</strain>
    </source>
</reference>
<dbReference type="AlphaFoldDB" id="A0A8T0VHM4"/>
<dbReference type="PROSITE" id="PS00115">
    <property type="entry name" value="RNA_POL_II_REPEAT"/>
    <property type="match status" value="1"/>
</dbReference>
<keyword evidence="3" id="KW-0479">Metal-binding</keyword>
<dbReference type="GO" id="GO:0005634">
    <property type="term" value="C:nucleus"/>
    <property type="evidence" value="ECO:0007669"/>
    <property type="project" value="UniProtKB-SubCell"/>
</dbReference>
<keyword evidence="6" id="KW-0238">DNA-binding</keyword>
<evidence type="ECO:0000256" key="4">
    <source>
        <dbReference type="ARBA" id="ARBA00022737"/>
    </source>
</evidence>
<keyword evidence="4" id="KW-0677">Repeat</keyword>
<feature type="region of interest" description="Disordered" evidence="9">
    <location>
        <begin position="1"/>
        <end position="45"/>
    </location>
</feature>
<dbReference type="GO" id="GO:0006366">
    <property type="term" value="P:transcription by RNA polymerase II"/>
    <property type="evidence" value="ECO:0007669"/>
    <property type="project" value="InterPro"/>
</dbReference>